<dbReference type="RefSeq" id="WP_377914129.1">
    <property type="nucleotide sequence ID" value="NZ_JBHRZT010000032.1"/>
</dbReference>
<evidence type="ECO:0000313" key="1">
    <source>
        <dbReference type="EMBL" id="MFC3883552.1"/>
    </source>
</evidence>
<sequence>MKNLRFLLADQFQAESLAEDLRLQLEINRFEDVKVVPVKDRNEIIVQVPEANGTLEETVDSFMKNYRTGEILE</sequence>
<dbReference type="Proteomes" id="UP001595752">
    <property type="component" value="Unassembled WGS sequence"/>
</dbReference>
<protein>
    <submittedName>
        <fullName evidence="1">Uncharacterized protein</fullName>
    </submittedName>
</protein>
<comment type="caution">
    <text evidence="1">The sequence shown here is derived from an EMBL/GenBank/DDBJ whole genome shotgun (WGS) entry which is preliminary data.</text>
</comment>
<name>A0ABV8B1J7_9BACI</name>
<keyword evidence="2" id="KW-1185">Reference proteome</keyword>
<evidence type="ECO:0000313" key="2">
    <source>
        <dbReference type="Proteomes" id="UP001595752"/>
    </source>
</evidence>
<dbReference type="EMBL" id="JBHRZT010000032">
    <property type="protein sequence ID" value="MFC3883552.1"/>
    <property type="molecule type" value="Genomic_DNA"/>
</dbReference>
<proteinExistence type="predicted"/>
<reference evidence="2" key="1">
    <citation type="journal article" date="2019" name="Int. J. Syst. Evol. Microbiol.">
        <title>The Global Catalogue of Microorganisms (GCM) 10K type strain sequencing project: providing services to taxonomists for standard genome sequencing and annotation.</title>
        <authorList>
            <consortium name="The Broad Institute Genomics Platform"/>
            <consortium name="The Broad Institute Genome Sequencing Center for Infectious Disease"/>
            <person name="Wu L."/>
            <person name="Ma J."/>
        </authorList>
    </citation>
    <scope>NUCLEOTIDE SEQUENCE [LARGE SCALE GENOMIC DNA]</scope>
    <source>
        <strain evidence="2">CCUG 61889</strain>
    </source>
</reference>
<gene>
    <name evidence="1" type="ORF">ACFOU2_08540</name>
</gene>
<organism evidence="1 2">
    <name type="scientific">Bacillus songklensis</name>
    <dbReference type="NCBI Taxonomy" id="1069116"/>
    <lineage>
        <taxon>Bacteria</taxon>
        <taxon>Bacillati</taxon>
        <taxon>Bacillota</taxon>
        <taxon>Bacilli</taxon>
        <taxon>Bacillales</taxon>
        <taxon>Bacillaceae</taxon>
        <taxon>Bacillus</taxon>
    </lineage>
</organism>
<accession>A0ABV8B1J7</accession>